<dbReference type="EMBL" id="SJPJ01000001">
    <property type="protein sequence ID" value="TWT79456.1"/>
    <property type="molecule type" value="Genomic_DNA"/>
</dbReference>
<protein>
    <submittedName>
        <fullName evidence="1">Uncharacterized protein</fullName>
    </submittedName>
</protein>
<gene>
    <name evidence="1" type="ORF">CA13_08570</name>
</gene>
<dbReference type="AlphaFoldDB" id="A0A5C5YXG0"/>
<sequence>MPNSHLPRKVGNRELSFAIHRHLGRFRLAFDIGCRVVAQLVEMFGVFSFSVKTIFSRFQSKQLTSLATGNINGNANRVQEKTDLANRVETPGS</sequence>
<organism evidence="1 2">
    <name type="scientific">Novipirellula herctigrandis</name>
    <dbReference type="NCBI Taxonomy" id="2527986"/>
    <lineage>
        <taxon>Bacteria</taxon>
        <taxon>Pseudomonadati</taxon>
        <taxon>Planctomycetota</taxon>
        <taxon>Planctomycetia</taxon>
        <taxon>Pirellulales</taxon>
        <taxon>Pirellulaceae</taxon>
        <taxon>Novipirellula</taxon>
    </lineage>
</organism>
<evidence type="ECO:0000313" key="1">
    <source>
        <dbReference type="EMBL" id="TWT79456.1"/>
    </source>
</evidence>
<evidence type="ECO:0000313" key="2">
    <source>
        <dbReference type="Proteomes" id="UP000315010"/>
    </source>
</evidence>
<accession>A0A5C5YXG0</accession>
<keyword evidence="2" id="KW-1185">Reference proteome</keyword>
<name>A0A5C5YXG0_9BACT</name>
<reference evidence="1 2" key="1">
    <citation type="submission" date="2019-02" db="EMBL/GenBank/DDBJ databases">
        <title>Deep-cultivation of Planctomycetes and their phenomic and genomic characterization uncovers novel biology.</title>
        <authorList>
            <person name="Wiegand S."/>
            <person name="Jogler M."/>
            <person name="Boedeker C."/>
            <person name="Pinto D."/>
            <person name="Vollmers J."/>
            <person name="Rivas-Marin E."/>
            <person name="Kohn T."/>
            <person name="Peeters S.H."/>
            <person name="Heuer A."/>
            <person name="Rast P."/>
            <person name="Oberbeckmann S."/>
            <person name="Bunk B."/>
            <person name="Jeske O."/>
            <person name="Meyerdierks A."/>
            <person name="Storesund J.E."/>
            <person name="Kallscheuer N."/>
            <person name="Luecker S."/>
            <person name="Lage O.M."/>
            <person name="Pohl T."/>
            <person name="Merkel B.J."/>
            <person name="Hornburger P."/>
            <person name="Mueller R.-W."/>
            <person name="Bruemmer F."/>
            <person name="Labrenz M."/>
            <person name="Spormann A.M."/>
            <person name="Op Den Camp H."/>
            <person name="Overmann J."/>
            <person name="Amann R."/>
            <person name="Jetten M.S.M."/>
            <person name="Mascher T."/>
            <person name="Medema M.H."/>
            <person name="Devos D.P."/>
            <person name="Kaster A.-K."/>
            <person name="Ovreas L."/>
            <person name="Rohde M."/>
            <person name="Galperin M.Y."/>
            <person name="Jogler C."/>
        </authorList>
    </citation>
    <scope>NUCLEOTIDE SEQUENCE [LARGE SCALE GENOMIC DNA]</scope>
    <source>
        <strain evidence="1 2">CA13</strain>
    </source>
</reference>
<proteinExistence type="predicted"/>
<comment type="caution">
    <text evidence="1">The sequence shown here is derived from an EMBL/GenBank/DDBJ whole genome shotgun (WGS) entry which is preliminary data.</text>
</comment>
<dbReference type="Proteomes" id="UP000315010">
    <property type="component" value="Unassembled WGS sequence"/>
</dbReference>